<feature type="active site" description="Proton donor" evidence="9">
    <location>
        <position position="71"/>
    </location>
</feature>
<feature type="binding site" evidence="9">
    <location>
        <begin position="212"/>
        <end position="213"/>
    </location>
    <ligand>
        <name>substrate</name>
    </ligand>
</feature>
<evidence type="ECO:0000256" key="6">
    <source>
        <dbReference type="ARBA" id="ARBA00023154"/>
    </source>
</evidence>
<feature type="binding site" evidence="9">
    <location>
        <position position="11"/>
    </location>
    <ligand>
        <name>substrate</name>
    </ligand>
</feature>
<dbReference type="PROSITE" id="PS01326">
    <property type="entry name" value="DAP_EPIMERASE"/>
    <property type="match status" value="1"/>
</dbReference>
<evidence type="ECO:0000256" key="10">
    <source>
        <dbReference type="PROSITE-ProRule" id="PRU10125"/>
    </source>
</evidence>
<dbReference type="GO" id="GO:0009089">
    <property type="term" value="P:lysine biosynthetic process via diaminopimelate"/>
    <property type="evidence" value="ECO:0007669"/>
    <property type="project" value="UniProtKB-UniRule"/>
</dbReference>
<comment type="similarity">
    <text evidence="2 9">Belongs to the diaminopimelate epimerase family.</text>
</comment>
<evidence type="ECO:0000256" key="2">
    <source>
        <dbReference type="ARBA" id="ARBA00010219"/>
    </source>
</evidence>
<evidence type="ECO:0000256" key="7">
    <source>
        <dbReference type="ARBA" id="ARBA00023235"/>
    </source>
</evidence>
<dbReference type="GO" id="GO:0008837">
    <property type="term" value="F:diaminopimelate epimerase activity"/>
    <property type="evidence" value="ECO:0007669"/>
    <property type="project" value="UniProtKB-UniRule"/>
</dbReference>
<feature type="binding site" evidence="9">
    <location>
        <begin position="72"/>
        <end position="73"/>
    </location>
    <ligand>
        <name>substrate</name>
    </ligand>
</feature>
<dbReference type="EMBL" id="QZAA01000042">
    <property type="protein sequence ID" value="RQD78001.1"/>
    <property type="molecule type" value="Genomic_DNA"/>
</dbReference>
<feature type="site" description="Could be important to modulate the pK values of the two catalytic cysteine residues" evidence="9">
    <location>
        <position position="163"/>
    </location>
</feature>
<dbReference type="PANTHER" id="PTHR31689">
    <property type="entry name" value="DIAMINOPIMELATE EPIMERASE, CHLOROPLASTIC"/>
    <property type="match status" value="1"/>
</dbReference>
<comment type="caution">
    <text evidence="11">The sequence shown here is derived from an EMBL/GenBank/DDBJ whole genome shotgun (WGS) entry which is preliminary data.</text>
</comment>
<evidence type="ECO:0000256" key="3">
    <source>
        <dbReference type="ARBA" id="ARBA00013080"/>
    </source>
</evidence>
<protein>
    <recommendedName>
        <fullName evidence="3 9">Diaminopimelate epimerase</fullName>
        <shortName evidence="9">DAP epimerase</shortName>
        <ecNumber evidence="3 9">5.1.1.7</ecNumber>
    </recommendedName>
    <alternativeName>
        <fullName evidence="9">PLP-independent amino acid racemase</fullName>
    </alternativeName>
</protein>
<feature type="binding site" evidence="9">
    <location>
        <position position="161"/>
    </location>
    <ligand>
        <name>substrate</name>
    </ligand>
</feature>
<evidence type="ECO:0000256" key="4">
    <source>
        <dbReference type="ARBA" id="ARBA00022490"/>
    </source>
</evidence>
<dbReference type="Proteomes" id="UP000285138">
    <property type="component" value="Unassembled WGS sequence"/>
</dbReference>
<keyword evidence="4 9" id="KW-0963">Cytoplasm</keyword>
<evidence type="ECO:0000313" key="12">
    <source>
        <dbReference type="Proteomes" id="UP000285138"/>
    </source>
</evidence>
<dbReference type="InterPro" id="IPR018510">
    <property type="entry name" value="DAP_epimerase_AS"/>
</dbReference>
<keyword evidence="6 9" id="KW-0457">Lysine biosynthesis</keyword>
<comment type="subcellular location">
    <subcellularLocation>
        <location evidence="9">Cytoplasm</location>
    </subcellularLocation>
</comment>
<evidence type="ECO:0000256" key="1">
    <source>
        <dbReference type="ARBA" id="ARBA00005196"/>
    </source>
</evidence>
<proteinExistence type="inferred from homology"/>
<evidence type="ECO:0000256" key="5">
    <source>
        <dbReference type="ARBA" id="ARBA00022605"/>
    </source>
</evidence>
<dbReference type="GO" id="GO:0005829">
    <property type="term" value="C:cytosol"/>
    <property type="evidence" value="ECO:0007669"/>
    <property type="project" value="TreeGrafter"/>
</dbReference>
<dbReference type="FunFam" id="3.10.310.10:FF:000001">
    <property type="entry name" value="Diaminopimelate epimerase"/>
    <property type="match status" value="1"/>
</dbReference>
<dbReference type="InterPro" id="IPR001653">
    <property type="entry name" value="DAP_epimerase_DapF"/>
</dbReference>
<evidence type="ECO:0000256" key="9">
    <source>
        <dbReference type="HAMAP-Rule" id="MF_00197"/>
    </source>
</evidence>
<dbReference type="SUPFAM" id="SSF54506">
    <property type="entry name" value="Diaminopimelate epimerase-like"/>
    <property type="match status" value="2"/>
</dbReference>
<evidence type="ECO:0000256" key="8">
    <source>
        <dbReference type="ARBA" id="ARBA00051712"/>
    </source>
</evidence>
<comment type="caution">
    <text evidence="9">Lacks conserved residue(s) required for the propagation of feature annotation.</text>
</comment>
<sequence>MNFVKMHGLGNDFIVVEDLEEKINLPAYSITRLCQRNFGIGADGLVLIRPSSKGHIRMHIFNSDGSEAEMCGNALRCVARYAFERGLVKEPEVLVETQMGLNRAVVYTREGKVESVEINMGKPLLESSLVPARGEDRIIHMEELVLKGGLSFKITALSMGNPHCVIFVEDCEKMPLGEIGPQIENHSLFPNKTNVELVEVQGKREIKMVVWERGVGETLACGSGACAAAAAAVLNNLTERRVNVNLPGGKLEVYWEENDGDIFLKGPAVDVYAGEVSEKFYSL</sequence>
<comment type="function">
    <text evidence="9">Catalyzes the stereoinversion of LL-2,6-diaminopimelate (L,L-DAP) to meso-diaminopimelate (meso-DAP), a precursor of L-lysine and an essential component of the bacterial peptidoglycan.</text>
</comment>
<organism evidence="11 12">
    <name type="scientific">Candidatus Syntrophonatronum acetioxidans</name>
    <dbReference type="NCBI Taxonomy" id="1795816"/>
    <lineage>
        <taxon>Bacteria</taxon>
        <taxon>Bacillati</taxon>
        <taxon>Bacillota</taxon>
        <taxon>Clostridia</taxon>
        <taxon>Eubacteriales</taxon>
        <taxon>Syntrophomonadaceae</taxon>
        <taxon>Candidatus Syntrophonatronum</taxon>
    </lineage>
</organism>
<dbReference type="AlphaFoldDB" id="A0A424YI73"/>
<comment type="pathway">
    <text evidence="1 9">Amino-acid biosynthesis; L-lysine biosynthesis via DAP pathway; DL-2,6-diaminopimelate from LL-2,6-diaminopimelate: step 1/1.</text>
</comment>
<keyword evidence="5 9" id="KW-0028">Amino-acid biosynthesis</keyword>
<feature type="active site" description="Proton acceptor" evidence="9">
    <location>
        <position position="221"/>
    </location>
</feature>
<gene>
    <name evidence="9" type="primary">dapF</name>
    <name evidence="11" type="ORF">D5R97_01140</name>
</gene>
<feature type="binding site" evidence="9">
    <location>
        <position position="194"/>
    </location>
    <ligand>
        <name>substrate</name>
    </ligand>
</feature>
<evidence type="ECO:0000313" key="11">
    <source>
        <dbReference type="EMBL" id="RQD78001.1"/>
    </source>
</evidence>
<name>A0A424YI73_9FIRM</name>
<accession>A0A424YI73</accession>
<dbReference type="Gene3D" id="3.10.310.10">
    <property type="entry name" value="Diaminopimelate Epimerase, Chain A, domain 1"/>
    <property type="match status" value="2"/>
</dbReference>
<dbReference type="NCBIfam" id="TIGR00652">
    <property type="entry name" value="DapF"/>
    <property type="match status" value="1"/>
</dbReference>
<feature type="binding site" evidence="9">
    <location>
        <position position="62"/>
    </location>
    <ligand>
        <name>substrate</name>
    </ligand>
</feature>
<dbReference type="UniPathway" id="UPA00034">
    <property type="reaction ID" value="UER00025"/>
</dbReference>
<comment type="subunit">
    <text evidence="9">Homodimer.</text>
</comment>
<dbReference type="HAMAP" id="MF_00197">
    <property type="entry name" value="DAP_epimerase"/>
    <property type="match status" value="1"/>
</dbReference>
<reference evidence="11 12" key="1">
    <citation type="submission" date="2018-08" db="EMBL/GenBank/DDBJ databases">
        <title>The metabolism and importance of syntrophic acetate oxidation coupled to methane or sulfide production in haloalkaline environments.</title>
        <authorList>
            <person name="Timmers P.H.A."/>
            <person name="Vavourakis C.D."/>
            <person name="Sorokin D.Y."/>
            <person name="Sinninghe Damste J.S."/>
            <person name="Muyzer G."/>
            <person name="Stams A.J.M."/>
            <person name="Plugge C.M."/>
        </authorList>
    </citation>
    <scope>NUCLEOTIDE SEQUENCE [LARGE SCALE GENOMIC DNA]</scope>
    <source>
        <strain evidence="11">MSAO_Bac1</strain>
    </source>
</reference>
<keyword evidence="7 9" id="KW-0413">Isomerase</keyword>
<dbReference type="EC" id="5.1.1.7" evidence="3 9"/>
<comment type="catalytic activity">
    <reaction evidence="8 9">
        <text>(2S,6S)-2,6-diaminopimelate = meso-2,6-diaminopimelate</text>
        <dbReference type="Rhea" id="RHEA:15393"/>
        <dbReference type="ChEBI" id="CHEBI:57609"/>
        <dbReference type="ChEBI" id="CHEBI:57791"/>
        <dbReference type="EC" id="5.1.1.7"/>
    </reaction>
</comment>
<dbReference type="PANTHER" id="PTHR31689:SF0">
    <property type="entry name" value="DIAMINOPIMELATE EPIMERASE"/>
    <property type="match status" value="1"/>
</dbReference>
<dbReference type="Pfam" id="PF01678">
    <property type="entry name" value="DAP_epimerase"/>
    <property type="match status" value="2"/>
</dbReference>
<feature type="site" description="Could be important to modulate the pK values of the two catalytic cysteine residues" evidence="9">
    <location>
        <position position="212"/>
    </location>
</feature>
<feature type="active site" evidence="10">
    <location>
        <position position="71"/>
    </location>
</feature>
<feature type="binding site" evidence="9">
    <location>
        <begin position="222"/>
        <end position="223"/>
    </location>
    <ligand>
        <name>substrate</name>
    </ligand>
</feature>